<evidence type="ECO:0000313" key="5">
    <source>
        <dbReference type="Proteomes" id="UP000572817"/>
    </source>
</evidence>
<accession>A0A8H4J2H8</accession>
<protein>
    <submittedName>
        <fullName evidence="4">Nitrosoguanidine resistance protein</fullName>
    </submittedName>
</protein>
<dbReference type="PANTHER" id="PTHR34814:SF2">
    <property type="entry name" value="DUF3533 DOMAIN-CONTAINING PROTEIN"/>
    <property type="match status" value="1"/>
</dbReference>
<feature type="transmembrane region" description="Helical" evidence="2">
    <location>
        <begin position="226"/>
        <end position="245"/>
    </location>
</feature>
<dbReference type="GO" id="GO:0016020">
    <property type="term" value="C:membrane"/>
    <property type="evidence" value="ECO:0007669"/>
    <property type="project" value="TreeGrafter"/>
</dbReference>
<dbReference type="OrthoDB" id="2140105at2759"/>
<sequence>MAALSFFQRSTDRIHRSHEFWNGRKKGFAIASIMAMFMLNILFLANLSYLFGTVFKLPSRVHNFKVLMVDFDGGVIGQSVNSAYQNMKGNTFPTLVQHDVSEYPTEESVRQAVCRGDFWGAVYSHTDASNRLSAALAGGDTASSYNPADTITYIWNAVRYPAFASGYLQSNLVQLAGVAEVAYNRINGTRAAQSLKVTDAAAVQALLHPIQATAAPIQPTEQGARVFYNTVGMVMPILMQFFFVMGINGISTQMQFLSRLPRLDNYIIRMSLSLIFALTAALVMTGYTWAFKENWAVTGSDFGLTWMVLWLFMHINYYMYDFLTAFIPMQFIPFFVFTWIILNVSSAVAPFELTAGFFRWAYALPAKELYDVLNTIWSEGCANYNYRALPILFSWWLLGTVVSVFSMKQRCDSAKRNEEEEKAKWERMLIKGDEEMHQNPAGQSRAGNKDDLEKNESQSRAPSTTQNSV</sequence>
<feature type="transmembrane region" description="Helical" evidence="2">
    <location>
        <begin position="331"/>
        <end position="351"/>
    </location>
</feature>
<keyword evidence="2" id="KW-0812">Transmembrane</keyword>
<dbReference type="InterPro" id="IPR053001">
    <property type="entry name" value="MNNG_permease-like"/>
</dbReference>
<dbReference type="InterPro" id="IPR022703">
    <property type="entry name" value="DUF3533"/>
</dbReference>
<gene>
    <name evidence="4" type="ORF">GTA08_BOTSDO13926</name>
</gene>
<feature type="compositionally biased region" description="Basic and acidic residues" evidence="1">
    <location>
        <begin position="427"/>
        <end position="437"/>
    </location>
</feature>
<organism evidence="4 5">
    <name type="scientific">Botryosphaeria dothidea</name>
    <dbReference type="NCBI Taxonomy" id="55169"/>
    <lineage>
        <taxon>Eukaryota</taxon>
        <taxon>Fungi</taxon>
        <taxon>Dikarya</taxon>
        <taxon>Ascomycota</taxon>
        <taxon>Pezizomycotina</taxon>
        <taxon>Dothideomycetes</taxon>
        <taxon>Dothideomycetes incertae sedis</taxon>
        <taxon>Botryosphaeriales</taxon>
        <taxon>Botryosphaeriaceae</taxon>
        <taxon>Botryosphaeria</taxon>
    </lineage>
</organism>
<evidence type="ECO:0000259" key="3">
    <source>
        <dbReference type="Pfam" id="PF12051"/>
    </source>
</evidence>
<dbReference type="PANTHER" id="PTHR34814">
    <property type="entry name" value="NITROSOGUANIDINE RESISTANCE PROTEIN SNG1"/>
    <property type="match status" value="1"/>
</dbReference>
<feature type="region of interest" description="Disordered" evidence="1">
    <location>
        <begin position="427"/>
        <end position="469"/>
    </location>
</feature>
<keyword evidence="2" id="KW-0472">Membrane</keyword>
<keyword evidence="5" id="KW-1185">Reference proteome</keyword>
<dbReference type="Pfam" id="PF12051">
    <property type="entry name" value="DUF3533"/>
    <property type="match status" value="1"/>
</dbReference>
<feature type="transmembrane region" description="Helical" evidence="2">
    <location>
        <begin position="266"/>
        <end position="290"/>
    </location>
</feature>
<feature type="transmembrane region" description="Helical" evidence="2">
    <location>
        <begin position="28"/>
        <end position="51"/>
    </location>
</feature>
<evidence type="ECO:0000256" key="1">
    <source>
        <dbReference type="SAM" id="MobiDB-lite"/>
    </source>
</evidence>
<feature type="transmembrane region" description="Helical" evidence="2">
    <location>
        <begin position="388"/>
        <end position="407"/>
    </location>
</feature>
<proteinExistence type="predicted"/>
<dbReference type="AlphaFoldDB" id="A0A8H4J2H8"/>
<name>A0A8H4J2H8_9PEZI</name>
<feature type="domain" description="DUF3533" evidence="3">
    <location>
        <begin position="36"/>
        <end position="400"/>
    </location>
</feature>
<evidence type="ECO:0000313" key="4">
    <source>
        <dbReference type="EMBL" id="KAF4310612.1"/>
    </source>
</evidence>
<reference evidence="4" key="1">
    <citation type="submission" date="2020-04" db="EMBL/GenBank/DDBJ databases">
        <title>Genome Assembly and Annotation of Botryosphaeria dothidea sdau 11-99, a Latent Pathogen of Apple Fruit Ring Rot in China.</title>
        <authorList>
            <person name="Yu C."/>
            <person name="Diao Y."/>
            <person name="Lu Q."/>
            <person name="Zhao J."/>
            <person name="Cui S."/>
            <person name="Peng C."/>
            <person name="He B."/>
            <person name="Liu H."/>
        </authorList>
    </citation>
    <scope>NUCLEOTIDE SEQUENCE [LARGE SCALE GENOMIC DNA]</scope>
    <source>
        <strain evidence="4">Sdau11-99</strain>
    </source>
</reference>
<dbReference type="Proteomes" id="UP000572817">
    <property type="component" value="Unassembled WGS sequence"/>
</dbReference>
<dbReference type="EMBL" id="WWBZ02000014">
    <property type="protein sequence ID" value="KAF4310612.1"/>
    <property type="molecule type" value="Genomic_DNA"/>
</dbReference>
<comment type="caution">
    <text evidence="4">The sequence shown here is derived from an EMBL/GenBank/DDBJ whole genome shotgun (WGS) entry which is preliminary data.</text>
</comment>
<feature type="compositionally biased region" description="Basic and acidic residues" evidence="1">
    <location>
        <begin position="447"/>
        <end position="457"/>
    </location>
</feature>
<feature type="transmembrane region" description="Helical" evidence="2">
    <location>
        <begin position="302"/>
        <end position="319"/>
    </location>
</feature>
<keyword evidence="2" id="KW-1133">Transmembrane helix</keyword>
<evidence type="ECO:0000256" key="2">
    <source>
        <dbReference type="SAM" id="Phobius"/>
    </source>
</evidence>
<feature type="compositionally biased region" description="Polar residues" evidence="1">
    <location>
        <begin position="458"/>
        <end position="469"/>
    </location>
</feature>